<sequence>MILSRSSFAVTAPVWRRIQSVSVVLPWSTCAMMAMLRISIVFTRNSNPLWL</sequence>
<comment type="caution">
    <text evidence="2">The sequence shown here is derived from an EMBL/GenBank/DDBJ whole genome shotgun (WGS) entry which is preliminary data.</text>
</comment>
<keyword evidence="1" id="KW-1133">Transmembrane helix</keyword>
<dbReference type="Proteomes" id="UP000013996">
    <property type="component" value="Unassembled WGS sequence"/>
</dbReference>
<keyword evidence="1" id="KW-0472">Membrane</keyword>
<gene>
    <name evidence="2" type="ORF">LEP1GSC202_3097</name>
</gene>
<evidence type="ECO:0000256" key="1">
    <source>
        <dbReference type="SAM" id="Phobius"/>
    </source>
</evidence>
<evidence type="ECO:0000313" key="2">
    <source>
        <dbReference type="EMBL" id="EOQ88211.1"/>
    </source>
</evidence>
<dbReference type="AlphaFoldDB" id="A0A5E8H9S7"/>
<organism evidence="2 3">
    <name type="scientific">Leptospira yanagawae serovar Saopaulo str. Sao Paulo = ATCC 700523</name>
    <dbReference type="NCBI Taxonomy" id="1249483"/>
    <lineage>
        <taxon>Bacteria</taxon>
        <taxon>Pseudomonadati</taxon>
        <taxon>Spirochaetota</taxon>
        <taxon>Spirochaetia</taxon>
        <taxon>Leptospirales</taxon>
        <taxon>Leptospiraceae</taxon>
        <taxon>Leptospira</taxon>
    </lineage>
</organism>
<dbReference type="STRING" id="1249483.LEP1GSC202_3097"/>
<name>A0A5E8H9S7_9LEPT</name>
<proteinExistence type="predicted"/>
<feature type="transmembrane region" description="Helical" evidence="1">
    <location>
        <begin position="21"/>
        <end position="42"/>
    </location>
</feature>
<accession>A0A5E8H9S7</accession>
<dbReference type="EMBL" id="AOGX02000024">
    <property type="protein sequence ID" value="EOQ88211.1"/>
    <property type="molecule type" value="Genomic_DNA"/>
</dbReference>
<reference evidence="2 3" key="1">
    <citation type="submission" date="2013-04" db="EMBL/GenBank/DDBJ databases">
        <authorList>
            <person name="Harkins D.M."/>
            <person name="Durkin A.S."/>
            <person name="Brinkac L.M."/>
            <person name="Haft D.H."/>
            <person name="Selengut J.D."/>
            <person name="Sanka R."/>
            <person name="DePew J."/>
            <person name="Purushe J."/>
            <person name="Hartskeerl R.A."/>
            <person name="Ahmed A."/>
            <person name="van der Linden H."/>
            <person name="Goris M.G.A."/>
            <person name="Vinetz J.M."/>
            <person name="Sutton G.G."/>
            <person name="Nierman W.C."/>
            <person name="Fouts D.E."/>
        </authorList>
    </citation>
    <scope>NUCLEOTIDE SEQUENCE [LARGE SCALE GENOMIC DNA]</scope>
    <source>
        <strain evidence="2 3">Sao Paulo</strain>
    </source>
</reference>
<keyword evidence="1" id="KW-0812">Transmembrane</keyword>
<protein>
    <submittedName>
        <fullName evidence="2">Uncharacterized protein</fullName>
    </submittedName>
</protein>
<evidence type="ECO:0000313" key="3">
    <source>
        <dbReference type="Proteomes" id="UP000013996"/>
    </source>
</evidence>